<dbReference type="EnsemblMetazoa" id="Aqu2.1.30554_001">
    <property type="protein sequence ID" value="Aqu2.1.30554_001"/>
    <property type="gene ID" value="Aqu2.1.30554"/>
</dbReference>
<sequence>MSDSVPLLSSSSVTSRRRCFSCPSSYRFQFIHSKGALLVLFWDLMMSISQNLFVKFALPSVAF</sequence>
<dbReference type="InParanoid" id="A0A1X7USQ6"/>
<reference evidence="1" key="1">
    <citation type="submission" date="2017-05" db="UniProtKB">
        <authorList>
            <consortium name="EnsemblMetazoa"/>
        </authorList>
    </citation>
    <scope>IDENTIFICATION</scope>
</reference>
<protein>
    <submittedName>
        <fullName evidence="1">Uncharacterized protein</fullName>
    </submittedName>
</protein>
<evidence type="ECO:0000313" key="1">
    <source>
        <dbReference type="EnsemblMetazoa" id="Aqu2.1.30554_001"/>
    </source>
</evidence>
<name>A0A1X7USQ6_AMPQE</name>
<accession>A0A1X7USQ6</accession>
<organism evidence="1">
    <name type="scientific">Amphimedon queenslandica</name>
    <name type="common">Sponge</name>
    <dbReference type="NCBI Taxonomy" id="400682"/>
    <lineage>
        <taxon>Eukaryota</taxon>
        <taxon>Metazoa</taxon>
        <taxon>Porifera</taxon>
        <taxon>Demospongiae</taxon>
        <taxon>Heteroscleromorpha</taxon>
        <taxon>Haplosclerida</taxon>
        <taxon>Niphatidae</taxon>
        <taxon>Amphimedon</taxon>
    </lineage>
</organism>
<proteinExistence type="predicted"/>
<dbReference type="AlphaFoldDB" id="A0A1X7USQ6"/>